<evidence type="ECO:0000313" key="2">
    <source>
        <dbReference type="EMBL" id="GEB98081.1"/>
    </source>
</evidence>
<accession>A0AB73B801</accession>
<dbReference type="GeneID" id="82880807"/>
<comment type="caution">
    <text evidence="2">The sequence shown here is derived from an EMBL/GenBank/DDBJ whole genome shotgun (WGS) entry which is preliminary data.</text>
</comment>
<feature type="compositionally biased region" description="Polar residues" evidence="1">
    <location>
        <begin position="15"/>
        <end position="33"/>
    </location>
</feature>
<feature type="region of interest" description="Disordered" evidence="1">
    <location>
        <begin position="1"/>
        <end position="34"/>
    </location>
</feature>
<evidence type="ECO:0000313" key="3">
    <source>
        <dbReference type="Proteomes" id="UP000315353"/>
    </source>
</evidence>
<dbReference type="RefSeq" id="WP_232315911.1">
    <property type="nucleotide sequence ID" value="NZ_BJNB01000023.1"/>
</dbReference>
<dbReference type="Proteomes" id="UP000315353">
    <property type="component" value="Unassembled WGS sequence"/>
</dbReference>
<name>A0AB73B801_CORFL</name>
<evidence type="ECO:0000256" key="1">
    <source>
        <dbReference type="SAM" id="MobiDB-lite"/>
    </source>
</evidence>
<dbReference type="EMBL" id="BJNB01000023">
    <property type="protein sequence ID" value="GEB98081.1"/>
    <property type="molecule type" value="Genomic_DNA"/>
</dbReference>
<protein>
    <submittedName>
        <fullName evidence="2">Uncharacterized protein</fullName>
    </submittedName>
</protein>
<gene>
    <name evidence="2" type="ORF">CFL01nite_15760</name>
</gene>
<sequence>MDFRVHTAPVKEVSGTCTATAPTQPGNHPQPVSVSPVHAWPNHNSGPVLTGVLVISGMPRTLRPAIEEAMYECLRSESEFIVPGEDPLSAQWCTRWFRDRPSLESLAAGKPRGCSSSSQAGEAASTSAAGLGCHQVLTGTAQELSSLESAVGELARTHGFSAALRQA</sequence>
<reference evidence="2 3" key="1">
    <citation type="submission" date="2019-06" db="EMBL/GenBank/DDBJ databases">
        <title>Whole genome shotgun sequence of Corynebacterium flavescens NBRC 14136.</title>
        <authorList>
            <person name="Hosoyama A."/>
            <person name="Uohara A."/>
            <person name="Ohji S."/>
            <person name="Ichikawa N."/>
        </authorList>
    </citation>
    <scope>NUCLEOTIDE SEQUENCE [LARGE SCALE GENOMIC DNA]</scope>
    <source>
        <strain evidence="2 3">NBRC 14136</strain>
    </source>
</reference>
<proteinExistence type="predicted"/>
<dbReference type="AlphaFoldDB" id="A0AB73B801"/>
<organism evidence="2 3">
    <name type="scientific">Corynebacterium flavescens</name>
    <dbReference type="NCBI Taxonomy" id="28028"/>
    <lineage>
        <taxon>Bacteria</taxon>
        <taxon>Bacillati</taxon>
        <taxon>Actinomycetota</taxon>
        <taxon>Actinomycetes</taxon>
        <taxon>Mycobacteriales</taxon>
        <taxon>Corynebacteriaceae</taxon>
        <taxon>Corynebacterium</taxon>
    </lineage>
</organism>